<dbReference type="Proteomes" id="UP001229421">
    <property type="component" value="Unassembled WGS sequence"/>
</dbReference>
<name>A0AAD8NS81_TARER</name>
<protein>
    <submittedName>
        <fullName evidence="1">Uncharacterized protein</fullName>
    </submittedName>
</protein>
<evidence type="ECO:0000313" key="2">
    <source>
        <dbReference type="Proteomes" id="UP001229421"/>
    </source>
</evidence>
<evidence type="ECO:0000313" key="1">
    <source>
        <dbReference type="EMBL" id="KAK1426315.1"/>
    </source>
</evidence>
<accession>A0AAD8NS81</accession>
<comment type="caution">
    <text evidence="1">The sequence shown here is derived from an EMBL/GenBank/DDBJ whole genome shotgun (WGS) entry which is preliminary data.</text>
</comment>
<gene>
    <name evidence="1" type="ORF">QVD17_14986</name>
</gene>
<reference evidence="1" key="1">
    <citation type="journal article" date="2023" name="bioRxiv">
        <title>Improved chromosome-level genome assembly for marigold (Tagetes erecta).</title>
        <authorList>
            <person name="Jiang F."/>
            <person name="Yuan L."/>
            <person name="Wang S."/>
            <person name="Wang H."/>
            <person name="Xu D."/>
            <person name="Wang A."/>
            <person name="Fan W."/>
        </authorList>
    </citation>
    <scope>NUCLEOTIDE SEQUENCE</scope>
    <source>
        <strain evidence="1">WSJ</strain>
        <tissue evidence="1">Leaf</tissue>
    </source>
</reference>
<sequence length="98" mass="10740">MEEDLTCTSHLLSAYSSLTTTITLVRARPTDWVLDSGRPIGFLIVGVELGFLIVGVEIGIQVSNYGSDVDDDGHFESDDYEYDDSDEYLEAALLMTGV</sequence>
<dbReference type="AlphaFoldDB" id="A0AAD8NS81"/>
<keyword evidence="2" id="KW-1185">Reference proteome</keyword>
<proteinExistence type="predicted"/>
<dbReference type="EMBL" id="JAUHHV010000004">
    <property type="protein sequence ID" value="KAK1426315.1"/>
    <property type="molecule type" value="Genomic_DNA"/>
</dbReference>
<organism evidence="1 2">
    <name type="scientific">Tagetes erecta</name>
    <name type="common">African marigold</name>
    <dbReference type="NCBI Taxonomy" id="13708"/>
    <lineage>
        <taxon>Eukaryota</taxon>
        <taxon>Viridiplantae</taxon>
        <taxon>Streptophyta</taxon>
        <taxon>Embryophyta</taxon>
        <taxon>Tracheophyta</taxon>
        <taxon>Spermatophyta</taxon>
        <taxon>Magnoliopsida</taxon>
        <taxon>eudicotyledons</taxon>
        <taxon>Gunneridae</taxon>
        <taxon>Pentapetalae</taxon>
        <taxon>asterids</taxon>
        <taxon>campanulids</taxon>
        <taxon>Asterales</taxon>
        <taxon>Asteraceae</taxon>
        <taxon>Asteroideae</taxon>
        <taxon>Heliantheae alliance</taxon>
        <taxon>Tageteae</taxon>
        <taxon>Tagetes</taxon>
    </lineage>
</organism>